<dbReference type="EMBL" id="NMUH01000507">
    <property type="protein sequence ID" value="MQL80436.1"/>
    <property type="molecule type" value="Genomic_DNA"/>
</dbReference>
<accession>A0A843UEB0</accession>
<comment type="caution">
    <text evidence="1">The sequence shown here is derived from an EMBL/GenBank/DDBJ whole genome shotgun (WGS) entry which is preliminary data.</text>
</comment>
<dbReference type="AlphaFoldDB" id="A0A843UEB0"/>
<keyword evidence="2" id="KW-1185">Reference proteome</keyword>
<sequence>MERQLDLSSVAARLRGRPVRESRRLLALILVRSRTVAELGLHHQQCNLLSLYTSGYAPGCCCTCVWLQLRK</sequence>
<protein>
    <submittedName>
        <fullName evidence="1">Uncharacterized protein</fullName>
    </submittedName>
</protein>
<dbReference type="Proteomes" id="UP000652761">
    <property type="component" value="Unassembled WGS sequence"/>
</dbReference>
<gene>
    <name evidence="1" type="ORF">Taro_012875</name>
</gene>
<organism evidence="1 2">
    <name type="scientific">Colocasia esculenta</name>
    <name type="common">Wild taro</name>
    <name type="synonym">Arum esculentum</name>
    <dbReference type="NCBI Taxonomy" id="4460"/>
    <lineage>
        <taxon>Eukaryota</taxon>
        <taxon>Viridiplantae</taxon>
        <taxon>Streptophyta</taxon>
        <taxon>Embryophyta</taxon>
        <taxon>Tracheophyta</taxon>
        <taxon>Spermatophyta</taxon>
        <taxon>Magnoliopsida</taxon>
        <taxon>Liliopsida</taxon>
        <taxon>Araceae</taxon>
        <taxon>Aroideae</taxon>
        <taxon>Colocasieae</taxon>
        <taxon>Colocasia</taxon>
    </lineage>
</organism>
<reference evidence="1" key="1">
    <citation type="submission" date="2017-07" db="EMBL/GenBank/DDBJ databases">
        <title>Taro Niue Genome Assembly and Annotation.</title>
        <authorList>
            <person name="Atibalentja N."/>
            <person name="Keating K."/>
            <person name="Fields C.J."/>
        </authorList>
    </citation>
    <scope>NUCLEOTIDE SEQUENCE</scope>
    <source>
        <strain evidence="1">Niue_2</strain>
        <tissue evidence="1">Leaf</tissue>
    </source>
</reference>
<evidence type="ECO:0000313" key="2">
    <source>
        <dbReference type="Proteomes" id="UP000652761"/>
    </source>
</evidence>
<evidence type="ECO:0000313" key="1">
    <source>
        <dbReference type="EMBL" id="MQL80436.1"/>
    </source>
</evidence>
<proteinExistence type="predicted"/>
<name>A0A843UEB0_COLES</name>